<dbReference type="InterPro" id="IPR000719">
    <property type="entry name" value="Prot_kinase_dom"/>
</dbReference>
<evidence type="ECO:0000313" key="6">
    <source>
        <dbReference type="WormBase" id="W03G9.5"/>
    </source>
</evidence>
<dbReference type="GO" id="GO:0007165">
    <property type="term" value="P:signal transduction"/>
    <property type="evidence" value="ECO:0000318"/>
    <property type="project" value="GO_Central"/>
</dbReference>
<dbReference type="GO" id="GO:0005737">
    <property type="term" value="C:cytoplasm"/>
    <property type="evidence" value="ECO:0000318"/>
    <property type="project" value="GO_Central"/>
</dbReference>
<dbReference type="AGR" id="WB:WBGene00021016"/>
<evidence type="ECO:0000256" key="2">
    <source>
        <dbReference type="SAM" id="MobiDB-lite"/>
    </source>
</evidence>
<dbReference type="InterPro" id="IPR050235">
    <property type="entry name" value="CK1_Ser-Thr_kinase"/>
</dbReference>
<dbReference type="eggNOG" id="KOG1164">
    <property type="taxonomic scope" value="Eukaryota"/>
</dbReference>
<dbReference type="UCSC" id="W03G9.5">
    <property type="organism name" value="c. elegans"/>
</dbReference>
<dbReference type="AlphaFoldDB" id="O44751"/>
<name>O44751_CAEEL</name>
<dbReference type="Pfam" id="PF00069">
    <property type="entry name" value="Pkinase"/>
    <property type="match status" value="1"/>
</dbReference>
<dbReference type="PANTHER" id="PTHR11909">
    <property type="entry name" value="CASEIN KINASE-RELATED"/>
    <property type="match status" value="1"/>
</dbReference>
<dbReference type="PIR" id="T32754">
    <property type="entry name" value="T32754"/>
</dbReference>
<keyword evidence="4" id="KW-0808">Transferase</keyword>
<dbReference type="Proteomes" id="UP000001940">
    <property type="component" value="Chromosome I"/>
</dbReference>
<keyword evidence="5" id="KW-1185">Reference proteome</keyword>
<evidence type="ECO:0000259" key="3">
    <source>
        <dbReference type="PROSITE" id="PS50011"/>
    </source>
</evidence>
<dbReference type="GO" id="GO:0005634">
    <property type="term" value="C:nucleus"/>
    <property type="evidence" value="ECO:0000318"/>
    <property type="project" value="GO_Central"/>
</dbReference>
<reference evidence="4 5" key="1">
    <citation type="journal article" date="1998" name="Science">
        <title>Genome sequence of the nematode C. elegans: a platform for investigating biology.</title>
        <authorList>
            <consortium name="The C. elegans sequencing consortium"/>
            <person name="Sulson J.E."/>
            <person name="Waterston R."/>
        </authorList>
    </citation>
    <scope>NUCLEOTIDE SEQUENCE [LARGE SCALE GENOMIC DNA]</scope>
    <source>
        <strain evidence="4 5">Bristol N2</strain>
    </source>
</reference>
<dbReference type="KEGG" id="cel:CELE_W03G9.5"/>
<dbReference type="GeneID" id="189171"/>
<dbReference type="InParanoid" id="O44751"/>
<evidence type="ECO:0000313" key="4">
    <source>
        <dbReference type="EMBL" id="CCD70129.1"/>
    </source>
</evidence>
<feature type="coiled-coil region" evidence="1">
    <location>
        <begin position="412"/>
        <end position="441"/>
    </location>
</feature>
<dbReference type="SMR" id="O44751"/>
<dbReference type="GO" id="GO:0004674">
    <property type="term" value="F:protein serine/threonine kinase activity"/>
    <property type="evidence" value="ECO:0000318"/>
    <property type="project" value="GO_Central"/>
</dbReference>
<protein>
    <submittedName>
        <fullName evidence="4">Protein kinase domain-containing protein</fullName>
    </submittedName>
</protein>
<feature type="compositionally biased region" description="Polar residues" evidence="2">
    <location>
        <begin position="463"/>
        <end position="474"/>
    </location>
</feature>
<dbReference type="CTD" id="189171"/>
<dbReference type="HOGENOM" id="CLU_043329_0_0_1"/>
<dbReference type="SUPFAM" id="SSF56112">
    <property type="entry name" value="Protein kinase-like (PK-like)"/>
    <property type="match status" value="1"/>
</dbReference>
<dbReference type="OMA" id="TVQFRGT"/>
<accession>O44751</accession>
<keyword evidence="1" id="KW-0175">Coiled coil</keyword>
<gene>
    <name evidence="4" type="ORF">CELE_W03G9.5</name>
    <name evidence="4 6" type="ORF">W03G9.5</name>
</gene>
<dbReference type="PaxDb" id="6239-W03G9.5"/>
<organism evidence="4 5">
    <name type="scientific">Caenorhabditis elegans</name>
    <dbReference type="NCBI Taxonomy" id="6239"/>
    <lineage>
        <taxon>Eukaryota</taxon>
        <taxon>Metazoa</taxon>
        <taxon>Ecdysozoa</taxon>
        <taxon>Nematoda</taxon>
        <taxon>Chromadorea</taxon>
        <taxon>Rhabditida</taxon>
        <taxon>Rhabditina</taxon>
        <taxon>Rhabditomorpha</taxon>
        <taxon>Rhabditoidea</taxon>
        <taxon>Rhabditidae</taxon>
        <taxon>Peloderinae</taxon>
        <taxon>Caenorhabditis</taxon>
    </lineage>
</organism>
<evidence type="ECO:0000256" key="1">
    <source>
        <dbReference type="SAM" id="Coils"/>
    </source>
</evidence>
<dbReference type="PROSITE" id="PS50011">
    <property type="entry name" value="PROTEIN_KINASE_DOM"/>
    <property type="match status" value="1"/>
</dbReference>
<dbReference type="STRING" id="6239.W03G9.5.1"/>
<evidence type="ECO:0000313" key="5">
    <source>
        <dbReference type="Proteomes" id="UP000001940"/>
    </source>
</evidence>
<dbReference type="OrthoDB" id="5979581at2759"/>
<dbReference type="SMART" id="SM00220">
    <property type="entry name" value="S_TKc"/>
    <property type="match status" value="1"/>
</dbReference>
<dbReference type="WormBase" id="W03G9.5">
    <property type="protein sequence ID" value="CE14562"/>
    <property type="gene ID" value="WBGene00021016"/>
</dbReference>
<feature type="region of interest" description="Disordered" evidence="2">
    <location>
        <begin position="463"/>
        <end position="488"/>
    </location>
</feature>
<dbReference type="Gene3D" id="1.10.510.10">
    <property type="entry name" value="Transferase(Phosphotransferase) domain 1"/>
    <property type="match status" value="1"/>
</dbReference>
<feature type="domain" description="Protein kinase" evidence="3">
    <location>
        <begin position="18"/>
        <end position="290"/>
    </location>
</feature>
<dbReference type="Bgee" id="WBGene00021016">
    <property type="expression patterns" value="Expressed in material anatomical entity and 2 other cell types or tissues"/>
</dbReference>
<proteinExistence type="predicted"/>
<dbReference type="FunCoup" id="O44751">
    <property type="interactions" value="89"/>
</dbReference>
<dbReference type="RefSeq" id="NP_491490.1">
    <property type="nucleotide sequence ID" value="NM_059089.1"/>
</dbReference>
<dbReference type="FunFam" id="1.10.510.10:FF:001002">
    <property type="entry name" value="Protein CBG10779"/>
    <property type="match status" value="1"/>
</dbReference>
<dbReference type="PhylomeDB" id="O44751"/>
<keyword evidence="4" id="KW-0418">Kinase</keyword>
<dbReference type="EMBL" id="BX284601">
    <property type="protein sequence ID" value="CCD70129.1"/>
    <property type="molecule type" value="Genomic_DNA"/>
</dbReference>
<dbReference type="InterPro" id="IPR011009">
    <property type="entry name" value="Kinase-like_dom_sf"/>
</dbReference>
<dbReference type="GO" id="GO:0005524">
    <property type="term" value="F:ATP binding"/>
    <property type="evidence" value="ECO:0007669"/>
    <property type="project" value="InterPro"/>
</dbReference>
<sequence length="488" mass="55521">MTTNRPKIKVASVINRKYLAFRKLGEGGCGVIYEVAMVKCPGRRFACKAETTVFDEDPTLPMEHKIISKLNEKNSIHCVELIDKGQSDNYQFIVMTLLGPSLDAIRATLPTNKFSTFSTLVMGIQALDSIKEIHDIGFVHRDVKPANFAIGALGTPKQRLVHVLDFGISRQYLVKDGENGGLRIRKPRRIVPFRGTLRYCSVAAQERKEQGRHDDLWSLFYMIVEFVKGSLPWTGIMEEEKVIVMKEDVTELFNGLESECAMFAQHLSVLRYQTNPDYALLRDLLMNIFVRRNFNAQMKVDWEKGGRYESHFEKKTSTLPVVIEKDMTEVDLSKLLNVPQNERNITMEEIIAAGKTTEEEGLNTAQDDTIVEDENGFLGKQEAKPATPSARSETSKKVKRRYIARTPSAHKIEQIEKNWKKKEEEANKEKLLKNARAARRAKEDFIVPEDNTVQKRKLESTQLSSAVSTKSTRSIGKKILPPKSFELH</sequence>